<dbReference type="GO" id="GO:0008305">
    <property type="term" value="C:integrin complex"/>
    <property type="evidence" value="ECO:0007669"/>
    <property type="project" value="InterPro"/>
</dbReference>
<dbReference type="InterPro" id="IPR013519">
    <property type="entry name" value="Int_alpha_beta-p"/>
</dbReference>
<evidence type="ECO:0000313" key="6">
    <source>
        <dbReference type="Proteomes" id="UP000632289"/>
    </source>
</evidence>
<evidence type="ECO:0000256" key="2">
    <source>
        <dbReference type="ARBA" id="ARBA00022737"/>
    </source>
</evidence>
<dbReference type="InterPro" id="IPR013517">
    <property type="entry name" value="FG-GAP"/>
</dbReference>
<keyword evidence="4" id="KW-0325">Glycoprotein</keyword>
<dbReference type="SUPFAM" id="SSF69318">
    <property type="entry name" value="Integrin alpha N-terminal domain"/>
    <property type="match status" value="1"/>
</dbReference>
<dbReference type="GO" id="GO:0016787">
    <property type="term" value="F:hydrolase activity"/>
    <property type="evidence" value="ECO:0007669"/>
    <property type="project" value="UniProtKB-KW"/>
</dbReference>
<dbReference type="GO" id="GO:0007155">
    <property type="term" value="P:cell adhesion"/>
    <property type="evidence" value="ECO:0007669"/>
    <property type="project" value="InterPro"/>
</dbReference>
<evidence type="ECO:0000313" key="5">
    <source>
        <dbReference type="EMBL" id="MBD3932466.1"/>
    </source>
</evidence>
<dbReference type="Gene3D" id="2.130.10.130">
    <property type="entry name" value="Integrin alpha, N-terminal"/>
    <property type="match status" value="2"/>
</dbReference>
<gene>
    <name evidence="5" type="ORF">IF129_12985</name>
</gene>
<reference evidence="5" key="1">
    <citation type="submission" date="2020-09" db="EMBL/GenBank/DDBJ databases">
        <title>Secondary metabolite and genome analysis of marine Streptomyces chumphonensis KK1-2T.</title>
        <authorList>
            <person name="Phongsopitanun W."/>
            <person name="Kanchanasin P."/>
            <person name="Pittayakhajonwut P."/>
            <person name="Suwanborirux K."/>
            <person name="Tanasupawat S."/>
        </authorList>
    </citation>
    <scope>NUCLEOTIDE SEQUENCE</scope>
    <source>
        <strain evidence="5">KK1-2</strain>
    </source>
</reference>
<protein>
    <submittedName>
        <fullName evidence="5">FG-GAP repeat protein</fullName>
    </submittedName>
</protein>
<dbReference type="EMBL" id="JACXYU010000005">
    <property type="protein sequence ID" value="MBD3932466.1"/>
    <property type="molecule type" value="Genomic_DNA"/>
</dbReference>
<comment type="caution">
    <text evidence="5">The sequence shown here is derived from an EMBL/GenBank/DDBJ whole genome shotgun (WGS) entry which is preliminary data.</text>
</comment>
<dbReference type="Proteomes" id="UP000632289">
    <property type="component" value="Unassembled WGS sequence"/>
</dbReference>
<dbReference type="PROSITE" id="PS51470">
    <property type="entry name" value="FG_GAP"/>
    <property type="match status" value="1"/>
</dbReference>
<proteinExistence type="predicted"/>
<keyword evidence="3" id="KW-0378">Hydrolase</keyword>
<dbReference type="Pfam" id="PF01839">
    <property type="entry name" value="FG-GAP"/>
    <property type="match status" value="3"/>
</dbReference>
<evidence type="ECO:0000256" key="1">
    <source>
        <dbReference type="ARBA" id="ARBA00022729"/>
    </source>
</evidence>
<sequence>MTGRSVAGATPCFSTVTGAPRVLFGSADGLRPDSVLWVDQDSPHAPGVPEEGDRFGEQLAVGDVDGDGAEDLVVTTLGEQISGSSDRGSIHTLFGPFDDAGPSDGSYIDSAHIDGIGEFSGSAVALGHFDEDLYLDLAVGVSDQKVGADGAAGSVAVLYAGEDGYHHDDVDVFHQDSPGVPGAPEEEDYFGASLAAGDFDGDGVDDLVIGMRSEAVGSATGSGAALVMFGNTTGGISAGGGVWIDQDVEGVPGVVATADHFGWTVGALDTDGDGRDEPLIGAPGNAAGTVTVVKVRPGELESATALAEGDLGWDDGERGDAFGISLPR</sequence>
<keyword evidence="2" id="KW-0677">Repeat</keyword>
<dbReference type="InterPro" id="IPR000413">
    <property type="entry name" value="Integrin_alpha"/>
</dbReference>
<dbReference type="AlphaFoldDB" id="A0A927F179"/>
<organism evidence="5 6">
    <name type="scientific">Streptomyces chumphonensis</name>
    <dbReference type="NCBI Taxonomy" id="1214925"/>
    <lineage>
        <taxon>Bacteria</taxon>
        <taxon>Bacillati</taxon>
        <taxon>Actinomycetota</taxon>
        <taxon>Actinomycetes</taxon>
        <taxon>Kitasatosporales</taxon>
        <taxon>Streptomycetaceae</taxon>
        <taxon>Streptomyces</taxon>
    </lineage>
</organism>
<evidence type="ECO:0000256" key="4">
    <source>
        <dbReference type="ARBA" id="ARBA00023180"/>
    </source>
</evidence>
<dbReference type="InterPro" id="IPR028994">
    <property type="entry name" value="Integrin_alpha_N"/>
</dbReference>
<dbReference type="PRINTS" id="PR01185">
    <property type="entry name" value="INTEGRINA"/>
</dbReference>
<keyword evidence="1" id="KW-0732">Signal</keyword>
<dbReference type="RefSeq" id="WP_191209749.1">
    <property type="nucleotide sequence ID" value="NZ_BAABKL010000026.1"/>
</dbReference>
<dbReference type="PANTHER" id="PTHR23221:SF7">
    <property type="entry name" value="PHOSPHATIDYLINOSITOL-GLYCAN-SPECIFIC PHOSPHOLIPASE D"/>
    <property type="match status" value="1"/>
</dbReference>
<dbReference type="PANTHER" id="PTHR23221">
    <property type="entry name" value="GLYCOSYLPHOSPHATIDYLINOSITOL PHOSPHOLIPASE D"/>
    <property type="match status" value="1"/>
</dbReference>
<keyword evidence="6" id="KW-1185">Reference proteome</keyword>
<evidence type="ECO:0000256" key="3">
    <source>
        <dbReference type="ARBA" id="ARBA00022801"/>
    </source>
</evidence>
<name>A0A927F179_9ACTN</name>
<accession>A0A927F179</accession>
<dbReference type="SMART" id="SM00191">
    <property type="entry name" value="Int_alpha"/>
    <property type="match status" value="4"/>
</dbReference>